<protein>
    <submittedName>
        <fullName evidence="7">Cytochrome c oxidase assembly factor CtaG</fullName>
    </submittedName>
</protein>
<dbReference type="NCBIfam" id="TIGR02737">
    <property type="entry name" value="caa3_CtaG"/>
    <property type="match status" value="1"/>
</dbReference>
<keyword evidence="2" id="KW-1003">Cell membrane</keyword>
<keyword evidence="3 6" id="KW-0812">Transmembrane</keyword>
<dbReference type="Pfam" id="PF09678">
    <property type="entry name" value="Caa3_CtaG"/>
    <property type="match status" value="1"/>
</dbReference>
<organism evidence="7 8">
    <name type="scientific">Alkalicoccus urumqiensis</name>
    <name type="common">Bacillus urumqiensis</name>
    <dbReference type="NCBI Taxonomy" id="1548213"/>
    <lineage>
        <taxon>Bacteria</taxon>
        <taxon>Bacillati</taxon>
        <taxon>Bacillota</taxon>
        <taxon>Bacilli</taxon>
        <taxon>Bacillales</taxon>
        <taxon>Bacillaceae</taxon>
        <taxon>Alkalicoccus</taxon>
    </lineage>
</organism>
<dbReference type="InterPro" id="IPR019108">
    <property type="entry name" value="Caa3_assmbl_CtaG-rel"/>
</dbReference>
<gene>
    <name evidence="7" type="primary">ctaG</name>
    <name evidence="7" type="ORF">C6I21_15955</name>
</gene>
<feature type="transmembrane region" description="Helical" evidence="6">
    <location>
        <begin position="156"/>
        <end position="175"/>
    </location>
</feature>
<feature type="transmembrane region" description="Helical" evidence="6">
    <location>
        <begin position="116"/>
        <end position="136"/>
    </location>
</feature>
<comment type="subcellular location">
    <subcellularLocation>
        <location evidence="1">Cell membrane</location>
        <topology evidence="1">Multi-pass membrane protein</topology>
    </subcellularLocation>
</comment>
<evidence type="ECO:0000256" key="4">
    <source>
        <dbReference type="ARBA" id="ARBA00022989"/>
    </source>
</evidence>
<name>A0A2P6MD78_ALKUR</name>
<dbReference type="Proteomes" id="UP000243650">
    <property type="component" value="Unassembled WGS sequence"/>
</dbReference>
<keyword evidence="4 6" id="KW-1133">Transmembrane helix</keyword>
<dbReference type="GO" id="GO:0005886">
    <property type="term" value="C:plasma membrane"/>
    <property type="evidence" value="ECO:0007669"/>
    <property type="project" value="UniProtKB-SubCell"/>
</dbReference>
<keyword evidence="5 6" id="KW-0472">Membrane</keyword>
<dbReference type="AlphaFoldDB" id="A0A2P6MD78"/>
<dbReference type="EMBL" id="PVNS01000023">
    <property type="protein sequence ID" value="PRO64222.1"/>
    <property type="molecule type" value="Genomic_DNA"/>
</dbReference>
<evidence type="ECO:0000256" key="1">
    <source>
        <dbReference type="ARBA" id="ARBA00004651"/>
    </source>
</evidence>
<proteinExistence type="predicted"/>
<comment type="caution">
    <text evidence="7">The sequence shown here is derived from an EMBL/GenBank/DDBJ whole genome shotgun (WGS) entry which is preliminary data.</text>
</comment>
<feature type="transmembrane region" description="Helical" evidence="6">
    <location>
        <begin position="260"/>
        <end position="281"/>
    </location>
</feature>
<evidence type="ECO:0000256" key="2">
    <source>
        <dbReference type="ARBA" id="ARBA00022475"/>
    </source>
</evidence>
<reference evidence="7 8" key="1">
    <citation type="submission" date="2018-03" db="EMBL/GenBank/DDBJ databases">
        <title>Bacillus urumqiensis sp. nov., a moderately haloalkaliphilic bacterium isolated from a salt lake.</title>
        <authorList>
            <person name="Zhao B."/>
            <person name="Liao Z."/>
        </authorList>
    </citation>
    <scope>NUCLEOTIDE SEQUENCE [LARGE SCALE GENOMIC DNA]</scope>
    <source>
        <strain evidence="7 8">BZ-SZ-XJ18</strain>
    </source>
</reference>
<dbReference type="RefSeq" id="WP_105960465.1">
    <property type="nucleotide sequence ID" value="NZ_PVNS01000023.1"/>
</dbReference>
<dbReference type="InterPro" id="IPR014108">
    <property type="entry name" value="Caa3-assmbl_CtaG"/>
</dbReference>
<feature type="transmembrane region" description="Helical" evidence="6">
    <location>
        <begin position="187"/>
        <end position="208"/>
    </location>
</feature>
<dbReference type="OrthoDB" id="128422at2"/>
<evidence type="ECO:0000313" key="8">
    <source>
        <dbReference type="Proteomes" id="UP000243650"/>
    </source>
</evidence>
<feature type="transmembrane region" description="Helical" evidence="6">
    <location>
        <begin position="52"/>
        <end position="73"/>
    </location>
</feature>
<feature type="transmembrane region" description="Helical" evidence="6">
    <location>
        <begin position="85"/>
        <end position="104"/>
    </location>
</feature>
<sequence length="305" mass="34442">MEQFFSTFSARAIWTPELILILALISAVYFLMITKWRHRLPDAEPVPVKRRVYFHLGLLGVYIGFGGPLYVLGHMMLSMHMTAMAVVYLIAPPLLILGMPSWFFEGLRPFKLLRGMFVAVGFPLIGLLSFNAAFSVYHLPGVFDYLLTNEGLHNVYQLGMFALALLMWWHIIPRVKTRFHLSELKQIGYMVASGVLFTPACALIIFAGEPLYATYTDPAVWSQAIAYCLPPGADIPYSLLSGSQSLTFLSPTNDQQFGGALMKIVQELVYGIAIGVSFRAWMKRDREETPKVVHQEYEMYEPNAQ</sequence>
<evidence type="ECO:0000256" key="5">
    <source>
        <dbReference type="ARBA" id="ARBA00023136"/>
    </source>
</evidence>
<accession>A0A2P6MD78</accession>
<feature type="transmembrane region" description="Helical" evidence="6">
    <location>
        <begin position="12"/>
        <end position="31"/>
    </location>
</feature>
<evidence type="ECO:0000313" key="7">
    <source>
        <dbReference type="EMBL" id="PRO64222.1"/>
    </source>
</evidence>
<keyword evidence="8" id="KW-1185">Reference proteome</keyword>
<evidence type="ECO:0000256" key="6">
    <source>
        <dbReference type="SAM" id="Phobius"/>
    </source>
</evidence>
<evidence type="ECO:0000256" key="3">
    <source>
        <dbReference type="ARBA" id="ARBA00022692"/>
    </source>
</evidence>